<protein>
    <submittedName>
        <fullName evidence="2">Uncharacterized protein</fullName>
    </submittedName>
</protein>
<dbReference type="AlphaFoldDB" id="A0A4Y2I1W9"/>
<dbReference type="Proteomes" id="UP000499080">
    <property type="component" value="Unassembled WGS sequence"/>
</dbReference>
<keyword evidence="3" id="KW-1185">Reference proteome</keyword>
<evidence type="ECO:0000313" key="3">
    <source>
        <dbReference type="Proteomes" id="UP000499080"/>
    </source>
</evidence>
<dbReference type="EMBL" id="BGPR01002312">
    <property type="protein sequence ID" value="GBM71422.1"/>
    <property type="molecule type" value="Genomic_DNA"/>
</dbReference>
<organism evidence="2 3">
    <name type="scientific">Araneus ventricosus</name>
    <name type="common">Orbweaver spider</name>
    <name type="synonym">Epeira ventricosa</name>
    <dbReference type="NCBI Taxonomy" id="182803"/>
    <lineage>
        <taxon>Eukaryota</taxon>
        <taxon>Metazoa</taxon>
        <taxon>Ecdysozoa</taxon>
        <taxon>Arthropoda</taxon>
        <taxon>Chelicerata</taxon>
        <taxon>Arachnida</taxon>
        <taxon>Araneae</taxon>
        <taxon>Araneomorphae</taxon>
        <taxon>Entelegynae</taxon>
        <taxon>Araneoidea</taxon>
        <taxon>Araneidae</taxon>
        <taxon>Araneus</taxon>
    </lineage>
</organism>
<proteinExistence type="predicted"/>
<accession>A0A4Y2I1W9</accession>
<evidence type="ECO:0000313" key="2">
    <source>
        <dbReference type="EMBL" id="GBM71422.1"/>
    </source>
</evidence>
<reference evidence="2 3" key="1">
    <citation type="journal article" date="2019" name="Sci. Rep.">
        <title>Orb-weaving spider Araneus ventricosus genome elucidates the spidroin gene catalogue.</title>
        <authorList>
            <person name="Kono N."/>
            <person name="Nakamura H."/>
            <person name="Ohtoshi R."/>
            <person name="Moran D.A.P."/>
            <person name="Shinohara A."/>
            <person name="Yoshida Y."/>
            <person name="Fujiwara M."/>
            <person name="Mori M."/>
            <person name="Tomita M."/>
            <person name="Arakawa K."/>
        </authorList>
    </citation>
    <scope>NUCLEOTIDE SEQUENCE [LARGE SCALE GENOMIC DNA]</scope>
</reference>
<comment type="caution">
    <text evidence="2">The sequence shown here is derived from an EMBL/GenBank/DDBJ whole genome shotgun (WGS) entry which is preliminary data.</text>
</comment>
<gene>
    <name evidence="2" type="ORF">AVEN_185727_1</name>
</gene>
<sequence>MRPMTGGGSRRKGTLPPDAMRFSEDLAQVSNPESSQTDGRAGNGSHDFCILIQYSAFCILLYASFITKETKPQAGLRAEITNSKHGASAILQTDHATLVRSVHSSKKKAWIGIPICSC</sequence>
<feature type="compositionally biased region" description="Polar residues" evidence="1">
    <location>
        <begin position="28"/>
        <end position="38"/>
    </location>
</feature>
<name>A0A4Y2I1W9_ARAVE</name>
<evidence type="ECO:0000256" key="1">
    <source>
        <dbReference type="SAM" id="MobiDB-lite"/>
    </source>
</evidence>
<feature type="region of interest" description="Disordered" evidence="1">
    <location>
        <begin position="1"/>
        <end position="41"/>
    </location>
</feature>